<evidence type="ECO:0000256" key="1">
    <source>
        <dbReference type="SAM" id="MobiDB-lite"/>
    </source>
</evidence>
<keyword evidence="3" id="KW-1185">Reference proteome</keyword>
<feature type="region of interest" description="Disordered" evidence="1">
    <location>
        <begin position="1"/>
        <end position="22"/>
    </location>
</feature>
<organism evidence="2 3">
    <name type="scientific">Lasiosphaeria miniovina</name>
    <dbReference type="NCBI Taxonomy" id="1954250"/>
    <lineage>
        <taxon>Eukaryota</taxon>
        <taxon>Fungi</taxon>
        <taxon>Dikarya</taxon>
        <taxon>Ascomycota</taxon>
        <taxon>Pezizomycotina</taxon>
        <taxon>Sordariomycetes</taxon>
        <taxon>Sordariomycetidae</taxon>
        <taxon>Sordariales</taxon>
        <taxon>Lasiosphaeriaceae</taxon>
        <taxon>Lasiosphaeria</taxon>
    </lineage>
</organism>
<dbReference type="GeneID" id="85323664"/>
<evidence type="ECO:0000313" key="2">
    <source>
        <dbReference type="EMBL" id="KAK0706063.1"/>
    </source>
</evidence>
<protein>
    <submittedName>
        <fullName evidence="2">Uncharacterized protein</fullName>
    </submittedName>
</protein>
<evidence type="ECO:0000313" key="3">
    <source>
        <dbReference type="Proteomes" id="UP001172101"/>
    </source>
</evidence>
<comment type="caution">
    <text evidence="2">The sequence shown here is derived from an EMBL/GenBank/DDBJ whole genome shotgun (WGS) entry which is preliminary data.</text>
</comment>
<name>A0AA39ZYN3_9PEZI</name>
<gene>
    <name evidence="2" type="ORF">B0T26DRAFT_679795</name>
</gene>
<dbReference type="RefSeq" id="XP_060291157.1">
    <property type="nucleotide sequence ID" value="XM_060440394.1"/>
</dbReference>
<reference evidence="2" key="1">
    <citation type="submission" date="2023-06" db="EMBL/GenBank/DDBJ databases">
        <title>Genome-scale phylogeny and comparative genomics of the fungal order Sordariales.</title>
        <authorList>
            <consortium name="Lawrence Berkeley National Laboratory"/>
            <person name="Hensen N."/>
            <person name="Bonometti L."/>
            <person name="Westerberg I."/>
            <person name="Brannstrom I.O."/>
            <person name="Guillou S."/>
            <person name="Cros-Aarteil S."/>
            <person name="Calhoun S."/>
            <person name="Haridas S."/>
            <person name="Kuo A."/>
            <person name="Mondo S."/>
            <person name="Pangilinan J."/>
            <person name="Riley R."/>
            <person name="LaButti K."/>
            <person name="Andreopoulos B."/>
            <person name="Lipzen A."/>
            <person name="Chen C."/>
            <person name="Yanf M."/>
            <person name="Daum C."/>
            <person name="Ng V."/>
            <person name="Clum A."/>
            <person name="Steindorff A."/>
            <person name="Ohm R."/>
            <person name="Martin F."/>
            <person name="Silar P."/>
            <person name="Natvig D."/>
            <person name="Lalanne C."/>
            <person name="Gautier V."/>
            <person name="Ament-velasquez S.L."/>
            <person name="Kruys A."/>
            <person name="Hutchinson M.I."/>
            <person name="Powell A.J."/>
            <person name="Barry K."/>
            <person name="Miller A.N."/>
            <person name="Grigoriev I.V."/>
            <person name="Debuchy R."/>
            <person name="Gladieux P."/>
            <person name="Thoren M.H."/>
            <person name="Johannesson H."/>
        </authorList>
    </citation>
    <scope>NUCLEOTIDE SEQUENCE</scope>
    <source>
        <strain evidence="2">SMH2392-1A</strain>
    </source>
</reference>
<accession>A0AA39ZYN3</accession>
<dbReference type="Proteomes" id="UP001172101">
    <property type="component" value="Unassembled WGS sequence"/>
</dbReference>
<proteinExistence type="predicted"/>
<dbReference type="AlphaFoldDB" id="A0AA39ZYN3"/>
<sequence length="170" mass="19290">MAMGNKARSSRATRQRGNQTQRLRAATKYLTSWGTHARRAALGTAGREKPKAALLNNRWFARLPNTTNSRVYENSDSHQLAQKRQTRLTLHERLDARLRPGENVVNNGRCAGPLRMRLWHPSTLHNGFDVEKTKGGREVSTLMPLSYSRPALTQMVRIGRGDRFDRLAES</sequence>
<dbReference type="EMBL" id="JAUIRO010000007">
    <property type="protein sequence ID" value="KAK0706063.1"/>
    <property type="molecule type" value="Genomic_DNA"/>
</dbReference>